<dbReference type="InterPro" id="IPR036890">
    <property type="entry name" value="HATPase_C_sf"/>
</dbReference>
<dbReference type="SUPFAM" id="SSF55874">
    <property type="entry name" value="ATPase domain of HSP90 chaperone/DNA topoisomerase II/histidine kinase"/>
    <property type="match status" value="1"/>
</dbReference>
<dbReference type="PANTHER" id="PTHR43065">
    <property type="entry name" value="SENSOR HISTIDINE KINASE"/>
    <property type="match status" value="1"/>
</dbReference>
<dbReference type="RefSeq" id="WP_085052675.1">
    <property type="nucleotide sequence ID" value="NZ_LNQR01000070.1"/>
</dbReference>
<evidence type="ECO:0000259" key="9">
    <source>
        <dbReference type="PROSITE" id="PS50109"/>
    </source>
</evidence>
<dbReference type="NCBIfam" id="TIGR00229">
    <property type="entry name" value="sensory_box"/>
    <property type="match status" value="1"/>
</dbReference>
<dbReference type="PROSITE" id="PS50109">
    <property type="entry name" value="HIS_KIN"/>
    <property type="match status" value="1"/>
</dbReference>
<evidence type="ECO:0000259" key="11">
    <source>
        <dbReference type="PROSITE" id="PS50113"/>
    </source>
</evidence>
<gene>
    <name evidence="12" type="ORF">ASN18_2073</name>
</gene>
<dbReference type="CDD" id="cd00082">
    <property type="entry name" value="HisKA"/>
    <property type="match status" value="1"/>
</dbReference>
<reference evidence="12 13" key="1">
    <citation type="submission" date="2015-11" db="EMBL/GenBank/DDBJ databases">
        <authorList>
            <person name="Lin W."/>
        </authorList>
    </citation>
    <scope>NUCLEOTIDE SEQUENCE [LARGE SCALE GENOMIC DNA]</scope>
    <source>
        <strain evidence="12 13">HCH-1</strain>
    </source>
</reference>
<dbReference type="InterPro" id="IPR005467">
    <property type="entry name" value="His_kinase_dom"/>
</dbReference>
<keyword evidence="5" id="KW-0547">Nucleotide-binding</keyword>
<dbReference type="SMART" id="SM00091">
    <property type="entry name" value="PAS"/>
    <property type="match status" value="1"/>
</dbReference>
<keyword evidence="3" id="KW-0597">Phosphoprotein</keyword>
<dbReference type="Proteomes" id="UP000060487">
    <property type="component" value="Unassembled WGS sequence"/>
</dbReference>
<dbReference type="SUPFAM" id="SSF55785">
    <property type="entry name" value="PYP-like sensor domain (PAS domain)"/>
    <property type="match status" value="1"/>
</dbReference>
<comment type="catalytic activity">
    <reaction evidence="1">
        <text>ATP + protein L-histidine = ADP + protein N-phospho-L-histidine.</text>
        <dbReference type="EC" id="2.7.13.3"/>
    </reaction>
</comment>
<keyword evidence="4 12" id="KW-0808">Transferase</keyword>
<comment type="caution">
    <text evidence="12">The sequence shown here is derived from an EMBL/GenBank/DDBJ whole genome shotgun (WGS) entry which is preliminary data.</text>
</comment>
<dbReference type="InterPro" id="IPR000014">
    <property type="entry name" value="PAS"/>
</dbReference>
<proteinExistence type="predicted"/>
<feature type="domain" description="PAC" evidence="11">
    <location>
        <begin position="86"/>
        <end position="136"/>
    </location>
</feature>
<dbReference type="Pfam" id="PF13426">
    <property type="entry name" value="PAS_9"/>
    <property type="match status" value="1"/>
</dbReference>
<dbReference type="SMART" id="SM00387">
    <property type="entry name" value="HATPase_c"/>
    <property type="match status" value="1"/>
</dbReference>
<keyword evidence="13" id="KW-1185">Reference proteome</keyword>
<dbReference type="Gene3D" id="1.10.287.130">
    <property type="match status" value="1"/>
</dbReference>
<dbReference type="PANTHER" id="PTHR43065:SF10">
    <property type="entry name" value="PEROXIDE STRESS-ACTIVATED HISTIDINE KINASE MAK3"/>
    <property type="match status" value="1"/>
</dbReference>
<name>A0ABR5SEG3_9BACT</name>
<dbReference type="PROSITE" id="PS50113">
    <property type="entry name" value="PAC"/>
    <property type="match status" value="1"/>
</dbReference>
<dbReference type="Gene3D" id="3.30.450.20">
    <property type="entry name" value="PAS domain"/>
    <property type="match status" value="1"/>
</dbReference>
<keyword evidence="7" id="KW-0067">ATP-binding</keyword>
<evidence type="ECO:0000256" key="7">
    <source>
        <dbReference type="ARBA" id="ARBA00022840"/>
    </source>
</evidence>
<dbReference type="Pfam" id="PF02518">
    <property type="entry name" value="HATPase_c"/>
    <property type="match status" value="1"/>
</dbReference>
<evidence type="ECO:0000313" key="13">
    <source>
        <dbReference type="Proteomes" id="UP000060487"/>
    </source>
</evidence>
<evidence type="ECO:0000256" key="2">
    <source>
        <dbReference type="ARBA" id="ARBA00012438"/>
    </source>
</evidence>
<keyword evidence="6 12" id="KW-0418">Kinase</keyword>
<protein>
    <recommendedName>
        <fullName evidence="2">histidine kinase</fullName>
        <ecNumber evidence="2">2.7.13.3</ecNumber>
    </recommendedName>
</protein>
<evidence type="ECO:0000256" key="6">
    <source>
        <dbReference type="ARBA" id="ARBA00022777"/>
    </source>
</evidence>
<dbReference type="InterPro" id="IPR003661">
    <property type="entry name" value="HisK_dim/P_dom"/>
</dbReference>
<keyword evidence="8" id="KW-0902">Two-component regulatory system</keyword>
<dbReference type="InterPro" id="IPR035965">
    <property type="entry name" value="PAS-like_dom_sf"/>
</dbReference>
<evidence type="ECO:0000256" key="8">
    <source>
        <dbReference type="ARBA" id="ARBA00023012"/>
    </source>
</evidence>
<dbReference type="PRINTS" id="PR00344">
    <property type="entry name" value="BCTRLSENSOR"/>
</dbReference>
<feature type="domain" description="Histidine kinase" evidence="9">
    <location>
        <begin position="156"/>
        <end position="398"/>
    </location>
</feature>
<dbReference type="InterPro" id="IPR004358">
    <property type="entry name" value="Sig_transdc_His_kin-like_C"/>
</dbReference>
<dbReference type="InterPro" id="IPR000700">
    <property type="entry name" value="PAS-assoc_C"/>
</dbReference>
<sequence>MYQMTHMAHDEHLLSIIETATDAIISIDSKGTVVIWNKAAAEMFGVTAKEMIGHPVTMIIPERFRGDHTKRINELSHGALPNLIGKTIEIAAIRSDAQEFPIELSLSMWKAKEEMFFTGIIRDITMRKHAEAHIREQELMLISMDRIAGINSLAAGIAHEINNPLSIISGTVGNINKLTARLIRAVSFWADKDISDDLKTEYDMLTAGLSLEQTINSLNLKFDTIKRAVSRITNIVNSMKYIANLNLSDVQYIDINKRIDDIINILNIEGVRHVEFERQYAELPTVECSVSDINQCLLQVITNAIDAVDQMGKVVVTTTFNKDDGYVWIDVRDYGKGMSDKVLQKVFHPFFTTKPVGSGTGIGLTITERIIKAHGGTIEICSEEGRGTTVRMRLPVRQSPHYCPIDS</sequence>
<evidence type="ECO:0000256" key="4">
    <source>
        <dbReference type="ARBA" id="ARBA00022679"/>
    </source>
</evidence>
<evidence type="ECO:0000256" key="5">
    <source>
        <dbReference type="ARBA" id="ARBA00022741"/>
    </source>
</evidence>
<evidence type="ECO:0000256" key="3">
    <source>
        <dbReference type="ARBA" id="ARBA00022553"/>
    </source>
</evidence>
<dbReference type="CDD" id="cd00130">
    <property type="entry name" value="PAS"/>
    <property type="match status" value="1"/>
</dbReference>
<dbReference type="InterPro" id="IPR003594">
    <property type="entry name" value="HATPase_dom"/>
</dbReference>
<evidence type="ECO:0000256" key="1">
    <source>
        <dbReference type="ARBA" id="ARBA00000085"/>
    </source>
</evidence>
<dbReference type="PROSITE" id="PS50112">
    <property type="entry name" value="PAS"/>
    <property type="match status" value="1"/>
</dbReference>
<dbReference type="GO" id="GO:0004673">
    <property type="term" value="F:protein histidine kinase activity"/>
    <property type="evidence" value="ECO:0007669"/>
    <property type="project" value="UniProtKB-EC"/>
</dbReference>
<dbReference type="EC" id="2.7.13.3" evidence="2"/>
<accession>A0ABR5SEG3</accession>
<evidence type="ECO:0000259" key="10">
    <source>
        <dbReference type="PROSITE" id="PS50112"/>
    </source>
</evidence>
<dbReference type="EMBL" id="LNQR01000070">
    <property type="protein sequence ID" value="KWT84145.1"/>
    <property type="molecule type" value="Genomic_DNA"/>
</dbReference>
<feature type="domain" description="PAS" evidence="10">
    <location>
        <begin position="9"/>
        <end position="83"/>
    </location>
</feature>
<evidence type="ECO:0000313" key="12">
    <source>
        <dbReference type="EMBL" id="KWT84145.1"/>
    </source>
</evidence>
<dbReference type="Gene3D" id="3.30.565.10">
    <property type="entry name" value="Histidine kinase-like ATPase, C-terminal domain"/>
    <property type="match status" value="1"/>
</dbReference>
<organism evidence="12 13">
    <name type="scientific">Candidatus Magnetominusculus xianensis</name>
    <dbReference type="NCBI Taxonomy" id="1748249"/>
    <lineage>
        <taxon>Bacteria</taxon>
        <taxon>Pseudomonadati</taxon>
        <taxon>Nitrospirota</taxon>
        <taxon>Nitrospiria</taxon>
        <taxon>Nitrospirales</taxon>
        <taxon>Nitrospiraceae</taxon>
        <taxon>Candidatus Magnetominusculus</taxon>
    </lineage>
</organism>